<dbReference type="RefSeq" id="WP_175498131.1">
    <property type="nucleotide sequence ID" value="NZ_FOVF01000028.1"/>
</dbReference>
<feature type="transmembrane region" description="Helical" evidence="6">
    <location>
        <begin position="358"/>
        <end position="381"/>
    </location>
</feature>
<feature type="domain" description="RDD" evidence="7">
    <location>
        <begin position="200"/>
        <end position="334"/>
    </location>
</feature>
<evidence type="ECO:0000256" key="4">
    <source>
        <dbReference type="ARBA" id="ARBA00022989"/>
    </source>
</evidence>
<evidence type="ECO:0000256" key="6">
    <source>
        <dbReference type="SAM" id="Phobius"/>
    </source>
</evidence>
<feature type="transmembrane region" description="Helical" evidence="6">
    <location>
        <begin position="302"/>
        <end position="323"/>
    </location>
</feature>
<protein>
    <submittedName>
        <fullName evidence="8">Uncharacterized membrane protein YckC, RDD family</fullName>
    </submittedName>
</protein>
<feature type="transmembrane region" description="Helical" evidence="6">
    <location>
        <begin position="244"/>
        <end position="264"/>
    </location>
</feature>
<dbReference type="InterPro" id="IPR001082">
    <property type="entry name" value="Pilin"/>
</dbReference>
<keyword evidence="4 6" id="KW-1133">Transmembrane helix</keyword>
<comment type="subcellular location">
    <subcellularLocation>
        <location evidence="1">Cell membrane</location>
        <topology evidence="1">Multi-pass membrane protein</topology>
    </subcellularLocation>
</comment>
<evidence type="ECO:0000313" key="9">
    <source>
        <dbReference type="Proteomes" id="UP000198575"/>
    </source>
</evidence>
<dbReference type="GO" id="GO:0005886">
    <property type="term" value="C:plasma membrane"/>
    <property type="evidence" value="ECO:0007669"/>
    <property type="project" value="UniProtKB-SubCell"/>
</dbReference>
<gene>
    <name evidence="8" type="ORF">SAMN05216289_12828</name>
</gene>
<evidence type="ECO:0000256" key="5">
    <source>
        <dbReference type="ARBA" id="ARBA00023136"/>
    </source>
</evidence>
<evidence type="ECO:0000256" key="3">
    <source>
        <dbReference type="ARBA" id="ARBA00022692"/>
    </source>
</evidence>
<dbReference type="GO" id="GO:0009289">
    <property type="term" value="C:pilus"/>
    <property type="evidence" value="ECO:0007669"/>
    <property type="project" value="InterPro"/>
</dbReference>
<evidence type="ECO:0000256" key="1">
    <source>
        <dbReference type="ARBA" id="ARBA00004651"/>
    </source>
</evidence>
<dbReference type="InterPro" id="IPR010432">
    <property type="entry name" value="RDD"/>
</dbReference>
<dbReference type="AlphaFoldDB" id="A0A1I4ZS95"/>
<name>A0A1I4ZS95_9GAMM</name>
<accession>A0A1I4ZS95</accession>
<feature type="transmembrane region" description="Helical" evidence="6">
    <location>
        <begin position="214"/>
        <end position="232"/>
    </location>
</feature>
<keyword evidence="2" id="KW-1003">Cell membrane</keyword>
<keyword evidence="3 6" id="KW-0812">Transmembrane</keyword>
<dbReference type="PANTHER" id="PTHR36115">
    <property type="entry name" value="PROLINE-RICH ANTIGEN HOMOLOG-RELATED"/>
    <property type="match status" value="1"/>
</dbReference>
<dbReference type="PANTHER" id="PTHR36115:SF9">
    <property type="entry name" value="LMO1584 PROTEIN"/>
    <property type="match status" value="1"/>
</dbReference>
<evidence type="ECO:0000259" key="7">
    <source>
        <dbReference type="Pfam" id="PF06271"/>
    </source>
</evidence>
<dbReference type="Gene3D" id="3.30.700.10">
    <property type="entry name" value="Glycoprotein, Type 4 Pilin"/>
    <property type="match status" value="1"/>
</dbReference>
<dbReference type="Pfam" id="PF00114">
    <property type="entry name" value="Pilin"/>
    <property type="match status" value="1"/>
</dbReference>
<dbReference type="EMBL" id="FOVF01000028">
    <property type="protein sequence ID" value="SFN52933.1"/>
    <property type="molecule type" value="Genomic_DNA"/>
</dbReference>
<proteinExistence type="predicted"/>
<dbReference type="STRING" id="578942.SAMN05216289_12828"/>
<keyword evidence="9" id="KW-1185">Reference proteome</keyword>
<dbReference type="Proteomes" id="UP000198575">
    <property type="component" value="Unassembled WGS sequence"/>
</dbReference>
<dbReference type="GO" id="GO:0007155">
    <property type="term" value="P:cell adhesion"/>
    <property type="evidence" value="ECO:0007669"/>
    <property type="project" value="InterPro"/>
</dbReference>
<dbReference type="InterPro" id="IPR051791">
    <property type="entry name" value="Pra-immunoreactive"/>
</dbReference>
<organism evidence="8 9">
    <name type="scientific">Dokdonella immobilis</name>
    <dbReference type="NCBI Taxonomy" id="578942"/>
    <lineage>
        <taxon>Bacteria</taxon>
        <taxon>Pseudomonadati</taxon>
        <taxon>Pseudomonadota</taxon>
        <taxon>Gammaproteobacteria</taxon>
        <taxon>Lysobacterales</taxon>
        <taxon>Rhodanobacteraceae</taxon>
        <taxon>Dokdonella</taxon>
    </lineage>
</organism>
<reference evidence="8 9" key="1">
    <citation type="submission" date="2016-10" db="EMBL/GenBank/DDBJ databases">
        <authorList>
            <person name="de Groot N.N."/>
        </authorList>
    </citation>
    <scope>NUCLEOTIDE SEQUENCE [LARGE SCALE GENOMIC DNA]</scope>
    <source>
        <strain evidence="8 9">CGMCC 1.7659</strain>
    </source>
</reference>
<keyword evidence="5 6" id="KW-0472">Membrane</keyword>
<sequence>MEPIKHALVLTGDVLPGFDAAKVWPALAAYFRMEPERLKAELLSRAPISIKESDDLTKLRNLQDGASAIGAVTDLQSMGGGENVFVLVDGTPRGPVPHAYVEGRVRSGAWPSSISVAVVGSSDWRPFLVPATPATEVDQQATVAFNTLSPEMAPARSAPTPAAAPEMRMSAAAPAATPAAPAGPPMAAGAMLPEGGIVHAGFWRRFAAYSLDSLILTIPFLLVFGLLAYLSFRAAMSGEGPGGLILLFYFLAYVGAIVGSWLYFAKFESGANQATPGKRIMGIKVTNTSGERITFGRATGRFFGKIVTGIIPFGIGWMLAGWTGRKQALHDMMATTCVVFRGVEPGRPMPTVRPKMPWYGWVLNSLPILAALIMFASWGYIMSQLIGMGSRGVDMSDTQMPDMGSSDTSTMSSSSSGVDEAEREAVRAGLTSVFMDATAAQTEVAAIADGGSDCPAEDRTSNNTWIESIQLGGISPECTVTVRLSSSSDIPFAARIERIEWTYQGGGNWRCESSMAADLLPFSCN</sequence>
<evidence type="ECO:0000313" key="8">
    <source>
        <dbReference type="EMBL" id="SFN52933.1"/>
    </source>
</evidence>
<evidence type="ECO:0000256" key="2">
    <source>
        <dbReference type="ARBA" id="ARBA00022475"/>
    </source>
</evidence>
<dbReference type="Pfam" id="PF06271">
    <property type="entry name" value="RDD"/>
    <property type="match status" value="1"/>
</dbReference>